<dbReference type="InterPro" id="IPR036317">
    <property type="entry name" value="Cullin_homology_sf"/>
</dbReference>
<dbReference type="AlphaFoldDB" id="A0AAF0EN97"/>
<proteinExistence type="inferred from homology"/>
<protein>
    <recommendedName>
        <fullName evidence="3">Cullin family profile domain-containing protein</fullName>
    </recommendedName>
</protein>
<sequence length="675" mass="73350">MDAAWDAALHACSAAPEAAWDVVTRAYDASAPWSPDARLATDTQEALHACSDVATWFLDTSADAYYALCCDAFAPLADGASDSLPEAAHTCFEWVASRHALWSELCTRDEDSKAFLGQCRTLLAAALRPGMMEAIRTYLAGVLSGPSPALLGPWDASAVQVVAQLRALGLDALVQSALMQAATEVLHEAAARAIGSSGHSMATYPALQALLRDELLPALTAVLEARPAHPALGTGNAVAEVWDVSLSHAPDESAVPSEHASLYLRLEYSLAQAIGAARLQQLYELVREYPRSQAAMEDLVVWLDQTGERAKLVQALAQALHARLLHPGVDTHTILVYYVNIVYALRLVDSTGVVLSQVLPPVQSYLRTRSDTIQAVVHALLGDDPAFQLLRIELEQGTLSDTNEDLAPDADAADEQYSRPDYWDDPAWEPRPVDAGPAYSQMRSRDVIGLLVSIFDDRAGFLQALERHTAQQLVHTIDYDTRRVQRNNAIFKQRLGTSSLHHCDVMLADVAASQALDERFHRDAADLGPDAQAVHPLVLSRQFWPDIDTRTYTLPRRLAEALDAYAAFFARGHPTKRVRWLPHVGTVDVSIEMDDGRRIEARVAPLQAAVVELVAGLGEAEVTAENVEAALGLERESATAALRFWSERGVLRELPAPAVGVFERIDATPHAAAHA</sequence>
<dbReference type="GO" id="GO:0005680">
    <property type="term" value="C:anaphase-promoting complex"/>
    <property type="evidence" value="ECO:0007669"/>
    <property type="project" value="TreeGrafter"/>
</dbReference>
<name>A0AAF0EN97_9BASI</name>
<evidence type="ECO:0000313" key="4">
    <source>
        <dbReference type="EMBL" id="WFD25846.1"/>
    </source>
</evidence>
<gene>
    <name evidence="4" type="ORF">MNAN1_000813</name>
</gene>
<dbReference type="InterPro" id="IPR057975">
    <property type="entry name" value="TPR_ANAPC2"/>
</dbReference>
<feature type="region of interest" description="Disordered" evidence="2">
    <location>
        <begin position="401"/>
        <end position="425"/>
    </location>
</feature>
<feature type="domain" description="Cullin family profile" evidence="3">
    <location>
        <begin position="450"/>
        <end position="646"/>
    </location>
</feature>
<dbReference type="GO" id="GO:0006511">
    <property type="term" value="P:ubiquitin-dependent protein catabolic process"/>
    <property type="evidence" value="ECO:0007669"/>
    <property type="project" value="InterPro"/>
</dbReference>
<dbReference type="GO" id="GO:0031625">
    <property type="term" value="F:ubiquitin protein ligase binding"/>
    <property type="evidence" value="ECO:0007669"/>
    <property type="project" value="InterPro"/>
</dbReference>
<accession>A0AAF0EN97</accession>
<dbReference type="PANTHER" id="PTHR45957">
    <property type="entry name" value="ANAPHASE-PROMOTING COMPLEX SUBUNIT 2"/>
    <property type="match status" value="1"/>
</dbReference>
<dbReference type="Pfam" id="PF25773">
    <property type="entry name" value="TPR_ANAPC2"/>
    <property type="match status" value="1"/>
</dbReference>
<dbReference type="EMBL" id="CP119893">
    <property type="protein sequence ID" value="WFD25846.1"/>
    <property type="molecule type" value="Genomic_DNA"/>
</dbReference>
<dbReference type="PROSITE" id="PS50069">
    <property type="entry name" value="CULLIN_2"/>
    <property type="match status" value="1"/>
</dbReference>
<dbReference type="SUPFAM" id="SSF75632">
    <property type="entry name" value="Cullin homology domain"/>
    <property type="match status" value="1"/>
</dbReference>
<dbReference type="SMART" id="SM00182">
    <property type="entry name" value="CULLIN"/>
    <property type="match status" value="1"/>
</dbReference>
<dbReference type="InterPro" id="IPR044554">
    <property type="entry name" value="ANAPC2"/>
</dbReference>
<evidence type="ECO:0000313" key="5">
    <source>
        <dbReference type="Proteomes" id="UP001213623"/>
    </source>
</evidence>
<reference evidence="4" key="1">
    <citation type="submission" date="2023-03" db="EMBL/GenBank/DDBJ databases">
        <title>Mating type loci evolution in Malassezia.</title>
        <authorList>
            <person name="Coelho M.A."/>
        </authorList>
    </citation>
    <scope>NUCLEOTIDE SEQUENCE</scope>
    <source>
        <strain evidence="4">CBS 9557</strain>
    </source>
</reference>
<dbReference type="InterPro" id="IPR016158">
    <property type="entry name" value="Cullin_homology"/>
</dbReference>
<dbReference type="InterPro" id="IPR059120">
    <property type="entry name" value="Cullin-like_AB"/>
</dbReference>
<keyword evidence="5" id="KW-1185">Reference proteome</keyword>
<dbReference type="GO" id="GO:0070979">
    <property type="term" value="P:protein K11-linked ubiquitination"/>
    <property type="evidence" value="ECO:0007669"/>
    <property type="project" value="TreeGrafter"/>
</dbReference>
<comment type="similarity">
    <text evidence="1">Belongs to the cullin family.</text>
</comment>
<feature type="compositionally biased region" description="Acidic residues" evidence="2">
    <location>
        <begin position="402"/>
        <end position="414"/>
    </location>
</feature>
<evidence type="ECO:0000256" key="1">
    <source>
        <dbReference type="PROSITE-ProRule" id="PRU00330"/>
    </source>
</evidence>
<dbReference type="PANTHER" id="PTHR45957:SF1">
    <property type="entry name" value="ANAPHASE-PROMOTING COMPLEX SUBUNIT 2"/>
    <property type="match status" value="1"/>
</dbReference>
<dbReference type="Pfam" id="PF26557">
    <property type="entry name" value="Cullin_AB"/>
    <property type="match status" value="1"/>
</dbReference>
<dbReference type="Gene3D" id="3.30.230.130">
    <property type="entry name" value="Cullin, Chain C, Domain 2"/>
    <property type="match status" value="1"/>
</dbReference>
<dbReference type="GO" id="GO:0007091">
    <property type="term" value="P:metaphase/anaphase transition of mitotic cell cycle"/>
    <property type="evidence" value="ECO:0007669"/>
    <property type="project" value="TreeGrafter"/>
</dbReference>
<organism evidence="4 5">
    <name type="scientific">Malassezia nana</name>
    <dbReference type="NCBI Taxonomy" id="180528"/>
    <lineage>
        <taxon>Eukaryota</taxon>
        <taxon>Fungi</taxon>
        <taxon>Dikarya</taxon>
        <taxon>Basidiomycota</taxon>
        <taxon>Ustilaginomycotina</taxon>
        <taxon>Malasseziomycetes</taxon>
        <taxon>Malasseziales</taxon>
        <taxon>Malasseziaceae</taxon>
        <taxon>Malassezia</taxon>
    </lineage>
</organism>
<dbReference type="Proteomes" id="UP001213623">
    <property type="component" value="Chromosome 2"/>
</dbReference>
<evidence type="ECO:0000256" key="2">
    <source>
        <dbReference type="SAM" id="MobiDB-lite"/>
    </source>
</evidence>
<evidence type="ECO:0000259" key="3">
    <source>
        <dbReference type="PROSITE" id="PS50069"/>
    </source>
</evidence>